<dbReference type="InterPro" id="IPR023563">
    <property type="entry name" value="Ribosomal_uL13_CS"/>
</dbReference>
<dbReference type="GO" id="GO:0009986">
    <property type="term" value="C:cell surface"/>
    <property type="evidence" value="ECO:0007669"/>
    <property type="project" value="TreeGrafter"/>
</dbReference>
<dbReference type="InterPro" id="IPR036899">
    <property type="entry name" value="Ribosomal_uL13_sf"/>
</dbReference>
<feature type="transmembrane region" description="Helical" evidence="24">
    <location>
        <begin position="174"/>
        <end position="194"/>
    </location>
</feature>
<dbReference type="FunFam" id="6.10.250.3250:FF:000001">
    <property type="entry name" value="60S ribosomal protein L13a"/>
    <property type="match status" value="1"/>
</dbReference>
<dbReference type="GO" id="GO:0030971">
    <property type="term" value="F:receptor tyrosine kinase binding"/>
    <property type="evidence" value="ECO:0007669"/>
    <property type="project" value="TreeGrafter"/>
</dbReference>
<dbReference type="PANTHER" id="PTHR11032:SF1">
    <property type="entry name" value="FMS-RELATED TYROSINE KINASE 3 LIGAND"/>
    <property type="match status" value="1"/>
</dbReference>
<keyword evidence="7 24" id="KW-0812">Transmembrane</keyword>
<keyword evidence="9" id="KW-0810">Translation regulation</keyword>
<evidence type="ECO:0000256" key="9">
    <source>
        <dbReference type="ARBA" id="ARBA00022845"/>
    </source>
</evidence>
<evidence type="ECO:0000256" key="19">
    <source>
        <dbReference type="ARBA" id="ARBA00035367"/>
    </source>
</evidence>
<dbReference type="FunFam" id="3.90.1180.10:FF:000002">
    <property type="entry name" value="60S ribosomal protein L16"/>
    <property type="match status" value="1"/>
</dbReference>
<dbReference type="GO" id="GO:0030183">
    <property type="term" value="P:B cell differentiation"/>
    <property type="evidence" value="ECO:0007669"/>
    <property type="project" value="UniProtKB-ARBA"/>
</dbReference>
<feature type="non-terminal residue" evidence="25">
    <location>
        <position position="1"/>
    </location>
</feature>
<keyword evidence="15" id="KW-0325">Glycoprotein</keyword>
<proteinExistence type="inferred from homology"/>
<evidence type="ECO:0000256" key="11">
    <source>
        <dbReference type="ARBA" id="ARBA00022980"/>
    </source>
</evidence>
<dbReference type="Pfam" id="PF02947">
    <property type="entry name" value="Flt3_lig"/>
    <property type="match status" value="1"/>
</dbReference>
<keyword evidence="14" id="KW-1015">Disulfide bond</keyword>
<evidence type="ECO:0000256" key="10">
    <source>
        <dbReference type="ARBA" id="ARBA00022934"/>
    </source>
</evidence>
<dbReference type="GO" id="GO:0006417">
    <property type="term" value="P:regulation of translation"/>
    <property type="evidence" value="ECO:0007669"/>
    <property type="project" value="UniProtKB-KW"/>
</dbReference>
<dbReference type="InterPro" id="IPR004213">
    <property type="entry name" value="Flt3_lig"/>
</dbReference>
<evidence type="ECO:0000256" key="22">
    <source>
        <dbReference type="ARBA" id="ARBA00075998"/>
    </source>
</evidence>
<protein>
    <recommendedName>
        <fullName evidence="21">Fms-related tyrosine kinase 3 ligand</fullName>
    </recommendedName>
    <alternativeName>
        <fullName evidence="19">60S ribosomal protein L13a</fullName>
    </alternativeName>
    <alternativeName>
        <fullName evidence="18">Large ribosomal subunit protein uL13</fullName>
    </alternativeName>
    <alternativeName>
        <fullName evidence="22">SL cytokine</fullName>
    </alternativeName>
</protein>
<dbReference type="SUPFAM" id="SSF47266">
    <property type="entry name" value="4-helical cytokines"/>
    <property type="match status" value="1"/>
</dbReference>
<evidence type="ECO:0000256" key="15">
    <source>
        <dbReference type="ARBA" id="ARBA00023180"/>
    </source>
</evidence>
<evidence type="ECO:0000256" key="23">
    <source>
        <dbReference type="RuleBase" id="RU003877"/>
    </source>
</evidence>
<dbReference type="Gene3D" id="6.10.250.3250">
    <property type="match status" value="1"/>
</dbReference>
<evidence type="ECO:0000256" key="17">
    <source>
        <dbReference type="ARBA" id="ARBA00026018"/>
    </source>
</evidence>
<keyword evidence="13 24" id="KW-0472">Membrane</keyword>
<organism evidence="25 26">
    <name type="scientific">Sciurus carolinensis</name>
    <name type="common">Eastern gray squirrel</name>
    <dbReference type="NCBI Taxonomy" id="30640"/>
    <lineage>
        <taxon>Eukaryota</taxon>
        <taxon>Metazoa</taxon>
        <taxon>Chordata</taxon>
        <taxon>Craniata</taxon>
        <taxon>Vertebrata</taxon>
        <taxon>Euteleostomi</taxon>
        <taxon>Mammalia</taxon>
        <taxon>Eutheria</taxon>
        <taxon>Euarchontoglires</taxon>
        <taxon>Glires</taxon>
        <taxon>Rodentia</taxon>
        <taxon>Sciuromorpha</taxon>
        <taxon>Sciuridae</taxon>
        <taxon>Sciurinae</taxon>
        <taxon>Sciurini</taxon>
        <taxon>Sciurus</taxon>
    </lineage>
</organism>
<dbReference type="Proteomes" id="UP001166674">
    <property type="component" value="Unassembled WGS sequence"/>
</dbReference>
<sequence>SLLLLLLLSPGLRGTPDCSFKHSPITSTFAVTIRKLSDYLLQDYPVTVASNLQDEELCRALWRLVLAQRWMEQLKTVAGSQMQGLLEAVNTEIHFVTLCAFQPLPSCLRFVQTNISHLLQDTSEQLVALKPWITRRNFSQCLELQCQPDSSTLPPPNSPGALGATAWPAPQSHLLFLMLLLPAALPLLATFLCLRWRRANGRPAPQVLVLDGRGHLLGRLAAIVAKQVLLGRKVVVVRCEGINISGNFYRNKLKYLAFLRKRMNTNPSRGPYHFRAPSRIFWRTVRGMLPHKTKRGQAALDRLKVFDGIPPPYDKKKRMVVPAALKVVRLKPTRKFAYLGRLAHEVGWKYQAVTATLEEKRKEKAKIHYRKKKQLMRLRKQAEKNVEKKINKFTEVLRTHGLLV</sequence>
<evidence type="ECO:0000256" key="20">
    <source>
        <dbReference type="ARBA" id="ARBA00045421"/>
    </source>
</evidence>
<dbReference type="AlphaFoldDB" id="A0AA41T8G9"/>
<dbReference type="Gene3D" id="3.90.1180.10">
    <property type="entry name" value="Ribosomal protein L13"/>
    <property type="match status" value="1"/>
</dbReference>
<evidence type="ECO:0000256" key="5">
    <source>
        <dbReference type="ARBA" id="ARBA00022514"/>
    </source>
</evidence>
<dbReference type="EMBL" id="JAATJV010414840">
    <property type="protein sequence ID" value="MBZ3887252.1"/>
    <property type="molecule type" value="Genomic_DNA"/>
</dbReference>
<evidence type="ECO:0000256" key="14">
    <source>
        <dbReference type="ARBA" id="ARBA00023157"/>
    </source>
</evidence>
<dbReference type="SUPFAM" id="SSF52161">
    <property type="entry name" value="Ribosomal protein L13"/>
    <property type="match status" value="1"/>
</dbReference>
<keyword evidence="4" id="KW-1003">Cell membrane</keyword>
<evidence type="ECO:0000256" key="4">
    <source>
        <dbReference type="ARBA" id="ARBA00022475"/>
    </source>
</evidence>
<evidence type="ECO:0000256" key="8">
    <source>
        <dbReference type="ARBA" id="ARBA00022729"/>
    </source>
</evidence>
<dbReference type="GO" id="GO:0097028">
    <property type="term" value="P:dendritic cell differentiation"/>
    <property type="evidence" value="ECO:0007669"/>
    <property type="project" value="UniProtKB-ARBA"/>
</dbReference>
<keyword evidence="11 23" id="KW-0689">Ribosomal protein</keyword>
<comment type="caution">
    <text evidence="25">The sequence shown here is derived from an EMBL/GenBank/DDBJ whole genome shotgun (WGS) entry which is preliminary data.</text>
</comment>
<keyword evidence="5" id="KW-0202">Cytokine</keyword>
<accession>A0AA41T8G9</accession>
<evidence type="ECO:0000256" key="2">
    <source>
        <dbReference type="ARBA" id="ARBA00004613"/>
    </source>
</evidence>
<comment type="subunit">
    <text evidence="17">Component of the 60S ribosome. Component of the GAIT complex. Interacts with EIF4G1.</text>
</comment>
<name>A0AA41T8G9_SCICA</name>
<evidence type="ECO:0000256" key="6">
    <source>
        <dbReference type="ARBA" id="ARBA00022525"/>
    </source>
</evidence>
<dbReference type="PROSITE" id="PS00783">
    <property type="entry name" value="RIBOSOMAL_L13"/>
    <property type="match status" value="1"/>
</dbReference>
<dbReference type="FunFam" id="1.20.1250.10:FF:000016">
    <property type="entry name" value="Fms-related tyrosine kinase 3 ligand"/>
    <property type="match status" value="1"/>
</dbReference>
<evidence type="ECO:0000313" key="25">
    <source>
        <dbReference type="EMBL" id="MBZ3887252.1"/>
    </source>
</evidence>
<dbReference type="InterPro" id="IPR005755">
    <property type="entry name" value="Ribosomal_uL13_euk/arc"/>
</dbReference>
<dbReference type="GO" id="GO:0005615">
    <property type="term" value="C:extracellular space"/>
    <property type="evidence" value="ECO:0007669"/>
    <property type="project" value="UniProtKB-KW"/>
</dbReference>
<keyword evidence="6" id="KW-0964">Secreted</keyword>
<evidence type="ECO:0000256" key="3">
    <source>
        <dbReference type="ARBA" id="ARBA00006227"/>
    </source>
</evidence>
<dbReference type="NCBIfam" id="TIGR01077">
    <property type="entry name" value="L13_A_E"/>
    <property type="match status" value="1"/>
</dbReference>
<dbReference type="GO" id="GO:0015934">
    <property type="term" value="C:large ribosomal subunit"/>
    <property type="evidence" value="ECO:0007669"/>
    <property type="project" value="InterPro"/>
</dbReference>
<reference evidence="25" key="1">
    <citation type="submission" date="2020-03" db="EMBL/GenBank/DDBJ databases">
        <title>Studies in the Genomics of Life Span.</title>
        <authorList>
            <person name="Glass D."/>
        </authorList>
    </citation>
    <scope>NUCLEOTIDE SEQUENCE</scope>
    <source>
        <strain evidence="25">SUZIE</strain>
        <tissue evidence="25">Muscle</tissue>
    </source>
</reference>
<keyword evidence="8" id="KW-0732">Signal</keyword>
<comment type="function">
    <text evidence="20">Associated with ribosomes but is not required for canonical ribosome function and has extra-ribosomal functions. Component of the GAIT (gamma interferon-activated inhibitor of translation) complex which mediates interferon-gamma-induced transcript-selective translation inhibition in inflammation processes. Upon interferon-gamma activation and subsequent phosphorylation dissociates from the ribosome and assembles into the GAIT complex which binds to stem loop-containing GAIT elements in the 3'-UTR of diverse inflammatory mRNAs (such as ceruplasmin) and suppresses their translation. In the GAIT complex interacts with m7G cap-bound eIF4G at or near the eIF3-binding site and blocks the recruitment of the 43S ribosomal complex. Involved in methylation of rRNA.</text>
</comment>
<keyword evidence="12 24" id="KW-1133">Transmembrane helix</keyword>
<evidence type="ECO:0000256" key="24">
    <source>
        <dbReference type="SAM" id="Phobius"/>
    </source>
</evidence>
<evidence type="ECO:0000256" key="1">
    <source>
        <dbReference type="ARBA" id="ARBA00004251"/>
    </source>
</evidence>
<dbReference type="PANTHER" id="PTHR11032">
    <property type="entry name" value="SL CYTOKINE"/>
    <property type="match status" value="1"/>
</dbReference>
<dbReference type="InterPro" id="IPR009079">
    <property type="entry name" value="4_helix_cytokine-like_core"/>
</dbReference>
<gene>
    <name evidence="25" type="ORF">SUZIE_192020</name>
</gene>
<dbReference type="Gene3D" id="1.20.1250.10">
    <property type="match status" value="1"/>
</dbReference>
<evidence type="ECO:0000256" key="21">
    <source>
        <dbReference type="ARBA" id="ARBA00071640"/>
    </source>
</evidence>
<dbReference type="GO" id="GO:0008284">
    <property type="term" value="P:positive regulation of cell population proliferation"/>
    <property type="evidence" value="ECO:0007669"/>
    <property type="project" value="UniProtKB-ARBA"/>
</dbReference>
<keyword evidence="10" id="KW-0164">Citrullination</keyword>
<evidence type="ECO:0000256" key="18">
    <source>
        <dbReference type="ARBA" id="ARBA00035201"/>
    </source>
</evidence>
<dbReference type="GO" id="GO:0003735">
    <property type="term" value="F:structural constituent of ribosome"/>
    <property type="evidence" value="ECO:0007669"/>
    <property type="project" value="InterPro"/>
</dbReference>
<comment type="similarity">
    <text evidence="3 23">Belongs to the universal ribosomal protein uL13 family.</text>
</comment>
<evidence type="ECO:0000256" key="7">
    <source>
        <dbReference type="ARBA" id="ARBA00022692"/>
    </source>
</evidence>
<dbReference type="GO" id="GO:0005125">
    <property type="term" value="F:cytokine activity"/>
    <property type="evidence" value="ECO:0007669"/>
    <property type="project" value="UniProtKB-KW"/>
</dbReference>
<keyword evidence="26" id="KW-1185">Reference proteome</keyword>
<evidence type="ECO:0000256" key="13">
    <source>
        <dbReference type="ARBA" id="ARBA00023136"/>
    </source>
</evidence>
<keyword evidence="16 23" id="KW-0687">Ribonucleoprotein</keyword>
<evidence type="ECO:0000256" key="12">
    <source>
        <dbReference type="ARBA" id="ARBA00022989"/>
    </source>
</evidence>
<evidence type="ECO:0000256" key="16">
    <source>
        <dbReference type="ARBA" id="ARBA00023274"/>
    </source>
</evidence>
<dbReference type="HAMAP" id="MF_01366">
    <property type="entry name" value="Ribosomal_uL13"/>
    <property type="match status" value="1"/>
</dbReference>
<evidence type="ECO:0000313" key="26">
    <source>
        <dbReference type="Proteomes" id="UP001166674"/>
    </source>
</evidence>
<dbReference type="CDD" id="cd00392">
    <property type="entry name" value="Ribosomal_L13"/>
    <property type="match status" value="1"/>
</dbReference>
<dbReference type="InterPro" id="IPR005822">
    <property type="entry name" value="Ribosomal_uL13"/>
</dbReference>
<dbReference type="GO" id="GO:0005886">
    <property type="term" value="C:plasma membrane"/>
    <property type="evidence" value="ECO:0007669"/>
    <property type="project" value="UniProtKB-SubCell"/>
</dbReference>
<dbReference type="Pfam" id="PF00572">
    <property type="entry name" value="Ribosomal_L13"/>
    <property type="match status" value="1"/>
</dbReference>
<comment type="subcellular location">
    <subcellularLocation>
        <location evidence="1">Cell membrane</location>
        <topology evidence="1">Single-pass type I membrane protein</topology>
    </subcellularLocation>
    <subcellularLocation>
        <location evidence="2">Secreted</location>
    </subcellularLocation>
</comment>
<dbReference type="GO" id="GO:0006412">
    <property type="term" value="P:translation"/>
    <property type="evidence" value="ECO:0007669"/>
    <property type="project" value="InterPro"/>
</dbReference>